<accession>A0AA88DLM8</accession>
<protein>
    <submittedName>
        <fullName evidence="2">Uncharacterized protein</fullName>
    </submittedName>
</protein>
<organism evidence="2 3">
    <name type="scientific">Ficus carica</name>
    <name type="common">Common fig</name>
    <dbReference type="NCBI Taxonomy" id="3494"/>
    <lineage>
        <taxon>Eukaryota</taxon>
        <taxon>Viridiplantae</taxon>
        <taxon>Streptophyta</taxon>
        <taxon>Embryophyta</taxon>
        <taxon>Tracheophyta</taxon>
        <taxon>Spermatophyta</taxon>
        <taxon>Magnoliopsida</taxon>
        <taxon>eudicotyledons</taxon>
        <taxon>Gunneridae</taxon>
        <taxon>Pentapetalae</taxon>
        <taxon>rosids</taxon>
        <taxon>fabids</taxon>
        <taxon>Rosales</taxon>
        <taxon>Moraceae</taxon>
        <taxon>Ficeae</taxon>
        <taxon>Ficus</taxon>
    </lineage>
</organism>
<proteinExistence type="predicted"/>
<evidence type="ECO:0000256" key="1">
    <source>
        <dbReference type="SAM" id="MobiDB-lite"/>
    </source>
</evidence>
<name>A0AA88DLM8_FICCA</name>
<feature type="region of interest" description="Disordered" evidence="1">
    <location>
        <begin position="1"/>
        <end position="25"/>
    </location>
</feature>
<feature type="region of interest" description="Disordered" evidence="1">
    <location>
        <begin position="56"/>
        <end position="81"/>
    </location>
</feature>
<dbReference type="Proteomes" id="UP001187192">
    <property type="component" value="Unassembled WGS sequence"/>
</dbReference>
<comment type="caution">
    <text evidence="2">The sequence shown here is derived from an EMBL/GenBank/DDBJ whole genome shotgun (WGS) entry which is preliminary data.</text>
</comment>
<evidence type="ECO:0000313" key="2">
    <source>
        <dbReference type="EMBL" id="GMN57518.1"/>
    </source>
</evidence>
<dbReference type="EMBL" id="BTGU01000070">
    <property type="protein sequence ID" value="GMN57518.1"/>
    <property type="molecule type" value="Genomic_DNA"/>
</dbReference>
<evidence type="ECO:0000313" key="3">
    <source>
        <dbReference type="Proteomes" id="UP001187192"/>
    </source>
</evidence>
<gene>
    <name evidence="2" type="ORF">TIFTF001_026615</name>
</gene>
<sequence>MISPEKMKPQARKSRLRSPMTKTTSHDGWNCSIIAIYITIQPPAMPRCRLLRRNCGRQSMSSSSSAVGLGRGVGGKREKVQ</sequence>
<dbReference type="AlphaFoldDB" id="A0AA88DLM8"/>
<reference evidence="2" key="1">
    <citation type="submission" date="2023-07" db="EMBL/GenBank/DDBJ databases">
        <title>draft genome sequence of fig (Ficus carica).</title>
        <authorList>
            <person name="Takahashi T."/>
            <person name="Nishimura K."/>
        </authorList>
    </citation>
    <scope>NUCLEOTIDE SEQUENCE</scope>
</reference>
<keyword evidence="3" id="KW-1185">Reference proteome</keyword>
<feature type="compositionally biased region" description="Low complexity" evidence="1">
    <location>
        <begin position="56"/>
        <end position="68"/>
    </location>
</feature>